<organism evidence="1 2">
    <name type="scientific">Gnomoniopsis smithogilvyi</name>
    <dbReference type="NCBI Taxonomy" id="1191159"/>
    <lineage>
        <taxon>Eukaryota</taxon>
        <taxon>Fungi</taxon>
        <taxon>Dikarya</taxon>
        <taxon>Ascomycota</taxon>
        <taxon>Pezizomycotina</taxon>
        <taxon>Sordariomycetes</taxon>
        <taxon>Sordariomycetidae</taxon>
        <taxon>Diaporthales</taxon>
        <taxon>Gnomoniaceae</taxon>
        <taxon>Gnomoniopsis</taxon>
    </lineage>
</organism>
<reference evidence="1" key="1">
    <citation type="submission" date="2022-10" db="EMBL/GenBank/DDBJ databases">
        <title>Tapping the CABI collections for fungal endophytes: first genome assemblies for Collariella, Neodidymelliopsis, Ascochyta clinopodiicola, Didymella pomorum, Didymosphaeria variabile, Neocosmospora piperis and Neocucurbitaria cava.</title>
        <authorList>
            <person name="Hill R."/>
        </authorList>
    </citation>
    <scope>NUCLEOTIDE SEQUENCE</scope>
    <source>
        <strain evidence="1">IMI 355082</strain>
    </source>
</reference>
<comment type="caution">
    <text evidence="1">The sequence shown here is derived from an EMBL/GenBank/DDBJ whole genome shotgun (WGS) entry which is preliminary data.</text>
</comment>
<name>A0A9W8Z017_9PEZI</name>
<gene>
    <name evidence="1" type="ORF">N0V93_003229</name>
</gene>
<dbReference type="EMBL" id="JAPEVB010000002">
    <property type="protein sequence ID" value="KAJ4394012.1"/>
    <property type="molecule type" value="Genomic_DNA"/>
</dbReference>
<accession>A0A9W8Z017</accession>
<proteinExistence type="predicted"/>
<evidence type="ECO:0000313" key="1">
    <source>
        <dbReference type="EMBL" id="KAJ4394012.1"/>
    </source>
</evidence>
<evidence type="ECO:0000313" key="2">
    <source>
        <dbReference type="Proteomes" id="UP001140453"/>
    </source>
</evidence>
<protein>
    <submittedName>
        <fullName evidence="1">Uncharacterized protein</fullName>
    </submittedName>
</protein>
<keyword evidence="2" id="KW-1185">Reference proteome</keyword>
<dbReference type="AlphaFoldDB" id="A0A9W8Z017"/>
<dbReference type="Proteomes" id="UP001140453">
    <property type="component" value="Unassembled WGS sequence"/>
</dbReference>
<sequence length="113" mass="12635">MEHSDKSVLGLDGVFEMGSDTVSAADKAVRQVICETREAKEDESMSRAVILGRAGDTPPLQVRNVLDEQRRRREDCGDAEEGWVNAHEDHLWPVERINAELDGDWTDADADEL</sequence>